<accession>A0A5B7G1B3</accession>
<reference evidence="1 2" key="1">
    <citation type="submission" date="2019-05" db="EMBL/GenBank/DDBJ databases">
        <title>Another draft genome of Portunus trituberculatus and its Hox gene families provides insights of decapod evolution.</title>
        <authorList>
            <person name="Jeong J.-H."/>
            <person name="Song I."/>
            <person name="Kim S."/>
            <person name="Choi T."/>
            <person name="Kim D."/>
            <person name="Ryu S."/>
            <person name="Kim W."/>
        </authorList>
    </citation>
    <scope>NUCLEOTIDE SEQUENCE [LARGE SCALE GENOMIC DNA]</scope>
    <source>
        <tissue evidence="1">Muscle</tissue>
    </source>
</reference>
<evidence type="ECO:0000313" key="1">
    <source>
        <dbReference type="EMBL" id="MPC51043.1"/>
    </source>
</evidence>
<sequence>MGPGRSEGRGKWTSGGGCPVSASKAAISVGCEKPTERKVAFRVNNLNGAISPETVRCGRLTGGSVALFRAVSQTSRKHRHRLCSSASLLCLHLGKHSASRDAFKATLADEAVKRVFTAPLRDADCFANSF</sequence>
<dbReference type="AlphaFoldDB" id="A0A5B7G1B3"/>
<organism evidence="1 2">
    <name type="scientific">Portunus trituberculatus</name>
    <name type="common">Swimming crab</name>
    <name type="synonym">Neptunus trituberculatus</name>
    <dbReference type="NCBI Taxonomy" id="210409"/>
    <lineage>
        <taxon>Eukaryota</taxon>
        <taxon>Metazoa</taxon>
        <taxon>Ecdysozoa</taxon>
        <taxon>Arthropoda</taxon>
        <taxon>Crustacea</taxon>
        <taxon>Multicrustacea</taxon>
        <taxon>Malacostraca</taxon>
        <taxon>Eumalacostraca</taxon>
        <taxon>Eucarida</taxon>
        <taxon>Decapoda</taxon>
        <taxon>Pleocyemata</taxon>
        <taxon>Brachyura</taxon>
        <taxon>Eubrachyura</taxon>
        <taxon>Portunoidea</taxon>
        <taxon>Portunidae</taxon>
        <taxon>Portuninae</taxon>
        <taxon>Portunus</taxon>
    </lineage>
</organism>
<gene>
    <name evidence="1" type="ORF">E2C01_044880</name>
</gene>
<dbReference type="Proteomes" id="UP000324222">
    <property type="component" value="Unassembled WGS sequence"/>
</dbReference>
<comment type="caution">
    <text evidence="1">The sequence shown here is derived from an EMBL/GenBank/DDBJ whole genome shotgun (WGS) entry which is preliminary data.</text>
</comment>
<protein>
    <submittedName>
        <fullName evidence="1">Uncharacterized protein</fullName>
    </submittedName>
</protein>
<keyword evidence="2" id="KW-1185">Reference proteome</keyword>
<dbReference type="EMBL" id="VSRR010009908">
    <property type="protein sequence ID" value="MPC51043.1"/>
    <property type="molecule type" value="Genomic_DNA"/>
</dbReference>
<name>A0A5B7G1B3_PORTR</name>
<evidence type="ECO:0000313" key="2">
    <source>
        <dbReference type="Proteomes" id="UP000324222"/>
    </source>
</evidence>
<proteinExistence type="predicted"/>